<organism evidence="9 10">
    <name type="scientific">Rubroshorea leprosula</name>
    <dbReference type="NCBI Taxonomy" id="152421"/>
    <lineage>
        <taxon>Eukaryota</taxon>
        <taxon>Viridiplantae</taxon>
        <taxon>Streptophyta</taxon>
        <taxon>Embryophyta</taxon>
        <taxon>Tracheophyta</taxon>
        <taxon>Spermatophyta</taxon>
        <taxon>Magnoliopsida</taxon>
        <taxon>eudicotyledons</taxon>
        <taxon>Gunneridae</taxon>
        <taxon>Pentapetalae</taxon>
        <taxon>rosids</taxon>
        <taxon>malvids</taxon>
        <taxon>Malvales</taxon>
        <taxon>Dipterocarpaceae</taxon>
        <taxon>Rubroshorea</taxon>
    </lineage>
</organism>
<keyword evidence="10" id="KW-1185">Reference proteome</keyword>
<keyword evidence="6" id="KW-0325">Glycoprotein</keyword>
<feature type="transmembrane region" description="Helical" evidence="8">
    <location>
        <begin position="372"/>
        <end position="391"/>
    </location>
</feature>
<protein>
    <recommendedName>
        <fullName evidence="11">Sulfotransferase</fullName>
    </recommendedName>
</protein>
<keyword evidence="5 8" id="KW-0472">Membrane</keyword>
<name>A0AAV5JA56_9ROSI</name>
<comment type="subcellular location">
    <subcellularLocation>
        <location evidence="1">Membrane</location>
        <topology evidence="1">Single-pass membrane protein</topology>
    </subcellularLocation>
</comment>
<evidence type="ECO:0000256" key="4">
    <source>
        <dbReference type="ARBA" id="ARBA00022989"/>
    </source>
</evidence>
<dbReference type="Proteomes" id="UP001054252">
    <property type="component" value="Unassembled WGS sequence"/>
</dbReference>
<reference evidence="9 10" key="1">
    <citation type="journal article" date="2021" name="Commun. Biol.">
        <title>The genome of Shorea leprosula (Dipterocarpaceae) highlights the ecological relevance of drought in aseasonal tropical rainforests.</title>
        <authorList>
            <person name="Ng K.K.S."/>
            <person name="Kobayashi M.J."/>
            <person name="Fawcett J.A."/>
            <person name="Hatakeyama M."/>
            <person name="Paape T."/>
            <person name="Ng C.H."/>
            <person name="Ang C.C."/>
            <person name="Tnah L.H."/>
            <person name="Lee C.T."/>
            <person name="Nishiyama T."/>
            <person name="Sese J."/>
            <person name="O'Brien M.J."/>
            <person name="Copetti D."/>
            <person name="Mohd Noor M.I."/>
            <person name="Ong R.C."/>
            <person name="Putra M."/>
            <person name="Sireger I.Z."/>
            <person name="Indrioko S."/>
            <person name="Kosugi Y."/>
            <person name="Izuno A."/>
            <person name="Isagi Y."/>
            <person name="Lee S.L."/>
            <person name="Shimizu K.K."/>
        </authorList>
    </citation>
    <scope>NUCLEOTIDE SEQUENCE [LARGE SCALE GENOMIC DNA]</scope>
    <source>
        <strain evidence="9">214</strain>
    </source>
</reference>
<evidence type="ECO:0000256" key="1">
    <source>
        <dbReference type="ARBA" id="ARBA00004167"/>
    </source>
</evidence>
<accession>A0AAV5JA56</accession>
<dbReference type="PANTHER" id="PTHR12812:SF0">
    <property type="entry name" value="HEPARAN-SULFATE 6-O-SULFOTRANSFERASE"/>
    <property type="match status" value="1"/>
</dbReference>
<evidence type="ECO:0000256" key="7">
    <source>
        <dbReference type="SAM" id="MobiDB-lite"/>
    </source>
</evidence>
<dbReference type="GO" id="GO:0016020">
    <property type="term" value="C:membrane"/>
    <property type="evidence" value="ECO:0007669"/>
    <property type="project" value="UniProtKB-SubCell"/>
</dbReference>
<evidence type="ECO:0000256" key="3">
    <source>
        <dbReference type="ARBA" id="ARBA00022692"/>
    </source>
</evidence>
<dbReference type="AlphaFoldDB" id="A0AAV5JA56"/>
<evidence type="ECO:0000313" key="10">
    <source>
        <dbReference type="Proteomes" id="UP001054252"/>
    </source>
</evidence>
<feature type="region of interest" description="Disordered" evidence="7">
    <location>
        <begin position="228"/>
        <end position="273"/>
    </location>
</feature>
<dbReference type="InterPro" id="IPR010635">
    <property type="entry name" value="Heparan_SO4-6-sulfoTrfase"/>
</dbReference>
<evidence type="ECO:0000256" key="6">
    <source>
        <dbReference type="ARBA" id="ARBA00023180"/>
    </source>
</evidence>
<evidence type="ECO:0000256" key="2">
    <source>
        <dbReference type="ARBA" id="ARBA00022679"/>
    </source>
</evidence>
<dbReference type="PANTHER" id="PTHR12812">
    <property type="entry name" value="HEPARAN SULFATE 6-O-SULFOTRANSFERASE 3"/>
    <property type="match status" value="1"/>
</dbReference>
<comment type="caution">
    <text evidence="9">The sequence shown here is derived from an EMBL/GenBank/DDBJ whole genome shotgun (WGS) entry which is preliminary data.</text>
</comment>
<keyword evidence="3 8" id="KW-0812">Transmembrane</keyword>
<evidence type="ECO:0000256" key="5">
    <source>
        <dbReference type="ARBA" id="ARBA00023136"/>
    </source>
</evidence>
<proteinExistence type="predicted"/>
<dbReference type="EMBL" id="BPVZ01000028">
    <property type="protein sequence ID" value="GKV08309.1"/>
    <property type="molecule type" value="Genomic_DNA"/>
</dbReference>
<sequence>MEKTSVVTVLRNPIDRVFSTYEFSVEVAARFLVQPNLTSVQQMTGHRHTTRTNVVDEGFSTLPNLTSVKQVTGRMRTTRTNRVSTLNIWPWKYLVPWMREDLFVRRDVRKLRGIDDIKSSDPYNMEDVLMPLEKFINDPIAHDIVHNGATFQIAGLTNNSYLENSHKVRHCVQKYKVLGKYVLQVAKKRLDNMLYVGLTEDHRNSAIMFANVVGAQVISQQMASNATGEGAANMKSEQSSFFPDTELDNNDQQNSTSDKKVAETASTKNTAKNGENMTVGKLMEAYEVCISNLRVEQARRRIVSLEEILPANFTKEARLQVPEAVLQQIRSLNSLDLDLYEYAQDIFAKQHREYTDKLLAVGALENMFGNNLWKLTMWTVLLVLLFLFLLFENARREKTSKVKI</sequence>
<gene>
    <name evidence="9" type="ORF">SLEP1_g19960</name>
</gene>
<feature type="compositionally biased region" description="Polar residues" evidence="7">
    <location>
        <begin position="264"/>
        <end position="273"/>
    </location>
</feature>
<keyword evidence="2" id="KW-0808">Transferase</keyword>
<keyword evidence="4 8" id="KW-1133">Transmembrane helix</keyword>
<evidence type="ECO:0008006" key="11">
    <source>
        <dbReference type="Google" id="ProtNLM"/>
    </source>
</evidence>
<evidence type="ECO:0000313" key="9">
    <source>
        <dbReference type="EMBL" id="GKV08309.1"/>
    </source>
</evidence>
<evidence type="ECO:0000256" key="8">
    <source>
        <dbReference type="SAM" id="Phobius"/>
    </source>
</evidence>
<dbReference type="GO" id="GO:0017095">
    <property type="term" value="F:heparan sulfate 6-sulfotransferase activity"/>
    <property type="evidence" value="ECO:0007669"/>
    <property type="project" value="TreeGrafter"/>
</dbReference>